<organism evidence="3 4">
    <name type="scientific">Halothiobacillus neapolitanus (strain ATCC 23641 / DSM 15147 / CIP 104769 / NCIMB 8539 / c2)</name>
    <name type="common">Thiobacillus neapolitanus</name>
    <dbReference type="NCBI Taxonomy" id="555778"/>
    <lineage>
        <taxon>Bacteria</taxon>
        <taxon>Pseudomonadati</taxon>
        <taxon>Pseudomonadota</taxon>
        <taxon>Gammaproteobacteria</taxon>
        <taxon>Chromatiales</taxon>
        <taxon>Halothiobacillaceae</taxon>
        <taxon>Halothiobacillus</taxon>
    </lineage>
</organism>
<dbReference type="HOGENOM" id="CLU_012610_0_0_6"/>
<keyword evidence="4" id="KW-1185">Reference proteome</keyword>
<name>D0KZM2_HALNC</name>
<proteinExistence type="predicted"/>
<keyword evidence="1" id="KW-1133">Transmembrane helix</keyword>
<dbReference type="KEGG" id="hna:Hneap_1059"/>
<dbReference type="EMBL" id="CP001801">
    <property type="protein sequence ID" value="ACX95895.1"/>
    <property type="molecule type" value="Genomic_DNA"/>
</dbReference>
<dbReference type="Proteomes" id="UP000009102">
    <property type="component" value="Chromosome"/>
</dbReference>
<reference evidence="3 4" key="1">
    <citation type="submission" date="2009-10" db="EMBL/GenBank/DDBJ databases">
        <title>Complete sequence of Halothiobacillus neapolitanus c2.</title>
        <authorList>
            <consortium name="US DOE Joint Genome Institute"/>
            <person name="Lucas S."/>
            <person name="Copeland A."/>
            <person name="Lapidus A."/>
            <person name="Glavina del Rio T."/>
            <person name="Tice H."/>
            <person name="Bruce D."/>
            <person name="Goodwin L."/>
            <person name="Pitluck S."/>
            <person name="Davenport K."/>
            <person name="Brettin T."/>
            <person name="Detter J.C."/>
            <person name="Han C."/>
            <person name="Tapia R."/>
            <person name="Larimer F."/>
            <person name="Land M."/>
            <person name="Hauser L."/>
            <person name="Kyrpides N."/>
            <person name="Mikhailova N."/>
            <person name="Kerfeld C."/>
            <person name="Cannon G."/>
            <person name="Heinhort S."/>
        </authorList>
    </citation>
    <scope>NUCLEOTIDE SEQUENCE [LARGE SCALE GENOMIC DNA]</scope>
    <source>
        <strain evidence="4">ATCC 23641 / c2</strain>
    </source>
</reference>
<dbReference type="Gene3D" id="3.40.50.410">
    <property type="entry name" value="von Willebrand factor, type A domain"/>
    <property type="match status" value="1"/>
</dbReference>
<dbReference type="AlphaFoldDB" id="D0KZM2"/>
<keyword evidence="1" id="KW-0472">Membrane</keyword>
<evidence type="ECO:0000313" key="3">
    <source>
        <dbReference type="EMBL" id="ACX95895.1"/>
    </source>
</evidence>
<dbReference type="SUPFAM" id="SSF53300">
    <property type="entry name" value="vWA-like"/>
    <property type="match status" value="1"/>
</dbReference>
<dbReference type="SMART" id="SM00327">
    <property type="entry name" value="VWA"/>
    <property type="match status" value="1"/>
</dbReference>
<dbReference type="Pfam" id="PF00092">
    <property type="entry name" value="VWA"/>
    <property type="match status" value="1"/>
</dbReference>
<dbReference type="InterPro" id="IPR002035">
    <property type="entry name" value="VWF_A"/>
</dbReference>
<evidence type="ECO:0000313" key="4">
    <source>
        <dbReference type="Proteomes" id="UP000009102"/>
    </source>
</evidence>
<feature type="transmembrane region" description="Helical" evidence="1">
    <location>
        <begin position="584"/>
        <end position="607"/>
    </location>
</feature>
<gene>
    <name evidence="3" type="ordered locus">Hneap_1059</name>
</gene>
<keyword evidence="1" id="KW-0812">Transmembrane</keyword>
<accession>D0KZM2</accession>
<feature type="domain" description="VWFA" evidence="2">
    <location>
        <begin position="40"/>
        <end position="218"/>
    </location>
</feature>
<dbReference type="PROSITE" id="PS50234">
    <property type="entry name" value="VWFA"/>
    <property type="match status" value="1"/>
</dbReference>
<evidence type="ECO:0000256" key="1">
    <source>
        <dbReference type="SAM" id="Phobius"/>
    </source>
</evidence>
<sequence>MPVPPTSPLIRMHASTICGLLILLITGLAFVPAQAATPPELHVLIDVSGSMKQTDPNNLRRPALRLLGDLLPPSAQIGIWFFGDKVSLMLKTAGADPKVKERVRQTAKKIRSNEPFTDIPAALAAAAATWNDGTDRNILLLSDGMVDISPEKAINVRAQEELLQKLVPQLRAEHIRVHTIALSKDADSKLLSQIAADTGGIFVEADSADALQRAFLKIFEAAAPRDGLPLKDNKFLVDRAVKELTILAFRDKPENQTKLKLPDGQIVDAQGSRSKMGWRWDDSGGRDLVTIENPPAGAWQIIGGLDPDNRALIITDLKLHLTPLPTRIYPGERIDGALMLTNHDQPITKAALTQTINATIDEQKGSELIQSIKLNDQGADPDIIGGDGKFNYQLHLIDPAGIYSLVATASSPTFQRDWRQNFAMAPLPPVQLKLVSSVVEVSPAESSNSPDGHPAQPVKKTLRQIQVTQDPTVLEPNTAKLIGQWQCERPHSNKPDANKPDSNKYGAPIPIEWHLTDTSMMFPAPDETTADCVLNAVLKAKLTTHRDIDLVLEPFKLPALSHPMPQPKQAEPVQQAQEGASGRINWMLIIVINAVALLLIGLGTWLWKRKVKRTHRQLLEEAQSV</sequence>
<dbReference type="RefSeq" id="WP_012823931.1">
    <property type="nucleotide sequence ID" value="NC_013422.1"/>
</dbReference>
<dbReference type="InterPro" id="IPR036465">
    <property type="entry name" value="vWFA_dom_sf"/>
</dbReference>
<dbReference type="eggNOG" id="COG2304">
    <property type="taxonomic scope" value="Bacteria"/>
</dbReference>
<protein>
    <submittedName>
        <fullName evidence="3">von Willebrand factor type A</fullName>
    </submittedName>
</protein>
<dbReference type="STRING" id="555778.Hneap_1059"/>
<evidence type="ECO:0000259" key="2">
    <source>
        <dbReference type="PROSITE" id="PS50234"/>
    </source>
</evidence>
<dbReference type="CDD" id="cd00198">
    <property type="entry name" value="vWFA"/>
    <property type="match status" value="1"/>
</dbReference>